<sequence length="474" mass="56693">MKLFVSYSWTDKTHEDWVLTLATELREKGVDVILDKWDLKEGQDSVEFMESMVTNPDINKVLIICDKKYAEKADKRNGGVGTEAQIISPEIYNNASQEKFVVAVTECDEKNLPYLPTYYKTRKYINFIKDEEYLNSFDQLLRWIYDKPLYVKPSLGSKPDFLNESNITLGTSFAYKRVINGFKDSKPFAEGTLTEYLSLFSKHLENFRIAIKEDNIYDDELIKNIESFVPYREEFIEVANTVCQYSLNDNSLDKFHPFFESLIPYMYRSEHFISYNDTDSDNFKFIINELFLYFIAVCLKYEKFDFVNKFLNTEFINEGYSYYRVDQMVNYTQFNKHLESLEYRNKRLRLNKLSLHSFLLFERNKHSAIEFKYLIQSDFVLFIRSDIKYDNDFIRWIPNTLLYTEYYRRPLVIFQRAQLKDYFERMKSIISINAASELNTLYERYYSGTKYFPRWQHQSFSPKLLSNIDNLATK</sequence>
<dbReference type="HOGENOM" id="CLU_574697_0_0_10"/>
<dbReference type="eggNOG" id="COG1262">
    <property type="taxonomic scope" value="Bacteria"/>
</dbReference>
<dbReference type="STRING" id="742767.HMPREF9456_01545"/>
<dbReference type="Gene3D" id="3.40.50.10140">
    <property type="entry name" value="Toll/interleukin-1 receptor homology (TIR) domain"/>
    <property type="match status" value="1"/>
</dbReference>
<comment type="caution">
    <text evidence="2">The sequence shown here is derived from an EMBL/GenBank/DDBJ whole genome shotgun (WGS) entry which is preliminary data.</text>
</comment>
<proteinExistence type="predicted"/>
<dbReference type="GeneID" id="78082197"/>
<dbReference type="SUPFAM" id="SSF52200">
    <property type="entry name" value="Toll/Interleukin receptor TIR domain"/>
    <property type="match status" value="1"/>
</dbReference>
<dbReference type="Proteomes" id="UP000006420">
    <property type="component" value="Unassembled WGS sequence"/>
</dbReference>
<reference evidence="2 3" key="1">
    <citation type="submission" date="2011-04" db="EMBL/GenBank/DDBJ databases">
        <title>The Genome Sequence of Dysgonomonas mossii DSM 22836.</title>
        <authorList>
            <consortium name="The Broad Institute Genome Sequencing Platform"/>
            <person name="Earl A."/>
            <person name="Ward D."/>
            <person name="Feldgarden M."/>
            <person name="Gevers D."/>
            <person name="Pudlo N."/>
            <person name="Martens E."/>
            <person name="Allen-Vercoe E."/>
            <person name="Young S.K."/>
            <person name="Zeng Q."/>
            <person name="Gargeya S."/>
            <person name="Fitzgerald M."/>
            <person name="Haas B."/>
            <person name="Abouelleil A."/>
            <person name="Alvarado L."/>
            <person name="Arachchi H.M."/>
            <person name="Berlin A."/>
            <person name="Brown A."/>
            <person name="Chapman S.B."/>
            <person name="Chen Z."/>
            <person name="Dunbar C."/>
            <person name="Freedman E."/>
            <person name="Gearin G."/>
            <person name="Gellesch M."/>
            <person name="Goldberg J."/>
            <person name="Griggs A."/>
            <person name="Gujja S."/>
            <person name="Heiman D."/>
            <person name="Howarth C."/>
            <person name="Larson L."/>
            <person name="Lui A."/>
            <person name="MacDonald P.J.P."/>
            <person name="Mehta T."/>
            <person name="Montmayeur A."/>
            <person name="Murphy C."/>
            <person name="Neiman D."/>
            <person name="Pearson M."/>
            <person name="Priest M."/>
            <person name="Roberts A."/>
            <person name="Saif S."/>
            <person name="Shea T."/>
            <person name="Shenoy N."/>
            <person name="Sisk P."/>
            <person name="Stolte C."/>
            <person name="Sykes S."/>
            <person name="Yandava C."/>
            <person name="Wortman J."/>
            <person name="Nusbaum C."/>
            <person name="Birren B."/>
        </authorList>
    </citation>
    <scope>NUCLEOTIDE SEQUENCE [LARGE SCALE GENOMIC DNA]</scope>
    <source>
        <strain evidence="2 3">DSM 22836</strain>
    </source>
</reference>
<dbReference type="PROSITE" id="PS51534">
    <property type="entry name" value="SEFIR"/>
    <property type="match status" value="1"/>
</dbReference>
<gene>
    <name evidence="2" type="ORF">HMPREF9456_01545</name>
</gene>
<protein>
    <recommendedName>
        <fullName evidence="1">SEFIR domain-containing protein</fullName>
    </recommendedName>
</protein>
<dbReference type="RefSeq" id="WP_006842916.1">
    <property type="nucleotide sequence ID" value="NZ_AQWJ01000003.1"/>
</dbReference>
<name>F8X100_9BACT</name>
<evidence type="ECO:0000259" key="1">
    <source>
        <dbReference type="PROSITE" id="PS51534"/>
    </source>
</evidence>
<keyword evidence="3" id="KW-1185">Reference proteome</keyword>
<dbReference type="EMBL" id="ADLW01000006">
    <property type="protein sequence ID" value="EGK03478.1"/>
    <property type="molecule type" value="Genomic_DNA"/>
</dbReference>
<dbReference type="OrthoDB" id="5149141at2"/>
<accession>F8X100</accession>
<dbReference type="InterPro" id="IPR013568">
    <property type="entry name" value="SEFIR_dom"/>
</dbReference>
<feature type="domain" description="SEFIR" evidence="1">
    <location>
        <begin position="1"/>
        <end position="136"/>
    </location>
</feature>
<evidence type="ECO:0000313" key="2">
    <source>
        <dbReference type="EMBL" id="EGK03478.1"/>
    </source>
</evidence>
<organism evidence="2 3">
    <name type="scientific">Dysgonomonas mossii DSM 22836</name>
    <dbReference type="NCBI Taxonomy" id="742767"/>
    <lineage>
        <taxon>Bacteria</taxon>
        <taxon>Pseudomonadati</taxon>
        <taxon>Bacteroidota</taxon>
        <taxon>Bacteroidia</taxon>
        <taxon>Bacteroidales</taxon>
        <taxon>Dysgonomonadaceae</taxon>
        <taxon>Dysgonomonas</taxon>
    </lineage>
</organism>
<dbReference type="AlphaFoldDB" id="F8X100"/>
<evidence type="ECO:0000313" key="3">
    <source>
        <dbReference type="Proteomes" id="UP000006420"/>
    </source>
</evidence>
<dbReference type="Pfam" id="PF08357">
    <property type="entry name" value="SEFIR"/>
    <property type="match status" value="1"/>
</dbReference>
<dbReference type="InterPro" id="IPR035897">
    <property type="entry name" value="Toll_tir_struct_dom_sf"/>
</dbReference>